<feature type="region of interest" description="Disordered" evidence="6">
    <location>
        <begin position="769"/>
        <end position="815"/>
    </location>
</feature>
<reference evidence="10 11" key="1">
    <citation type="journal article" date="2015" name="Genome Announc.">
        <title>Complete Genome Sequence of Corynebacterium kutscheri DSM 20755, a Corynebacterial Type Strain with Remarkably Low G+C Content of Chromosomal DNA.</title>
        <authorList>
            <person name="Ruckert C."/>
            <person name="Albersmeier A."/>
            <person name="Winkler A."/>
            <person name="Tauch A."/>
        </authorList>
    </citation>
    <scope>NUCLEOTIDE SEQUENCE [LARGE SCALE GENOMIC DNA]</scope>
    <source>
        <strain evidence="10 11">DSM 20755</strain>
    </source>
</reference>
<keyword evidence="7" id="KW-0812">Transmembrane</keyword>
<evidence type="ECO:0000256" key="7">
    <source>
        <dbReference type="SAM" id="Phobius"/>
    </source>
</evidence>
<dbReference type="InterPro" id="IPR046022">
    <property type="entry name" value="DUF5979"/>
</dbReference>
<keyword evidence="11" id="KW-1185">Reference proteome</keyword>
<organism evidence="10 11">
    <name type="scientific">Corynebacterium kutscheri</name>
    <dbReference type="NCBI Taxonomy" id="35755"/>
    <lineage>
        <taxon>Bacteria</taxon>
        <taxon>Bacillati</taxon>
        <taxon>Actinomycetota</taxon>
        <taxon>Actinomycetes</taxon>
        <taxon>Mycobacteriales</taxon>
        <taxon>Corynebacteriaceae</taxon>
        <taxon>Corynebacterium</taxon>
    </lineage>
</organism>
<evidence type="ECO:0000256" key="1">
    <source>
        <dbReference type="ARBA" id="ARBA00004168"/>
    </source>
</evidence>
<evidence type="ECO:0000256" key="4">
    <source>
        <dbReference type="ARBA" id="ARBA00022729"/>
    </source>
</evidence>
<dbReference type="InterPro" id="IPR011252">
    <property type="entry name" value="Fibrogen-bd_dom1"/>
</dbReference>
<dbReference type="EMBL" id="CP011312">
    <property type="protein sequence ID" value="AKE42051.1"/>
    <property type="molecule type" value="Genomic_DNA"/>
</dbReference>
<dbReference type="Pfam" id="PF19407">
    <property type="entry name" value="DUF5979"/>
    <property type="match status" value="3"/>
</dbReference>
<dbReference type="SUPFAM" id="SSF49401">
    <property type="entry name" value="Bacterial adhesins"/>
    <property type="match status" value="1"/>
</dbReference>
<keyword evidence="4" id="KW-0732">Signal</keyword>
<feature type="transmembrane region" description="Helical" evidence="7">
    <location>
        <begin position="826"/>
        <end position="846"/>
    </location>
</feature>
<gene>
    <name evidence="10" type="ORF">UL82_09565</name>
</gene>
<feature type="compositionally biased region" description="Low complexity" evidence="6">
    <location>
        <begin position="769"/>
        <end position="806"/>
    </location>
</feature>
<dbReference type="Gene3D" id="2.60.40.1280">
    <property type="match status" value="1"/>
</dbReference>
<keyword evidence="5" id="KW-0572">Peptidoglycan-anchor</keyword>
<sequence>MDNVGSATVLAAREQRWRSSFIAVLVVIGMIFALIPFAPPTQAAERAADYITEAQISREQSKESPLYAGSAVYFAFKWDASEYYSTEKAPQAGDTMTVSLPSWAKFADAIVDMKDDEGNILATCVQTPTIIVCTFTDFVEGKIDLHGDYKTAVYLQETQTITPTQFPVGSADVIVDITSIATPDVIDKGIIKHVTPQPKFEILSGKASKHGHFFGVRSKSDGQNVLRWSIVVPGTGGNMVVTDTFTNNQQRAKHFDRENIRESVEVRYRDREAEGNQGGYWNLDTDIPAGTAKLLDHSLYTTTWTEVDGQARLEVSIPDTNKDYVYDVIVFTTIAADGVKNGDKVSNTAYIDGKLVNSVVTARNTVNAYGEGREGFGNIYIYKTVVGMDKAPADYVAKIKAELTYLDSKTETRIIEVKPGTTIEQAGKILDLPAGTEVTLSEADATDIPGYTKVGVEFGEGKDGTTTGSADVKISEDKTSISVIVRDAGNTDVGVSNIYLPVKAQIGLTKVIQGEAKTLVADDHEFDVQASWTDEAGVPQERTLKIVQDEVTLLEELPLGTVVTLKELLPTGTTPLVWATPRYSTDRAGVNLKDNGDGTATVVVSETPDNKVALVSVENSASRQEGQIGLTKVVGGLAAGSSQGSSQNPREFDIQASWVDTAGAKQERTLKITEGKTTLLEKLPVGTVVTLKEIMPENTAITSWSTPGYSSDNTTLKLTDNGDGTATVVIPATDDKPVVVTVNNTANIPWWWLLLPLAPLFIPPILSGSSDGSSGSSQGSSATTTVVPPTSSTPITSVPPKTTVPSEKPTTQQSLQKRLAETGASVLGMLGFAVALLLAGLGFVVLSRKRNK</sequence>
<evidence type="ECO:0000256" key="5">
    <source>
        <dbReference type="ARBA" id="ARBA00023088"/>
    </source>
</evidence>
<feature type="domain" description="DUF5979" evidence="9">
    <location>
        <begin position="630"/>
        <end position="745"/>
    </location>
</feature>
<keyword evidence="7" id="KW-1133">Transmembrane helix</keyword>
<evidence type="ECO:0000313" key="10">
    <source>
        <dbReference type="EMBL" id="AKE42051.1"/>
    </source>
</evidence>
<dbReference type="Pfam" id="PF17961">
    <property type="entry name" value="Big_8"/>
    <property type="match status" value="1"/>
</dbReference>
<name>A0A0F6TEH8_9CORY</name>
<accession>A0A0F6TEH8</accession>
<feature type="domain" description="DUF5979" evidence="9">
    <location>
        <begin position="508"/>
        <end position="619"/>
    </location>
</feature>
<dbReference type="AlphaFoldDB" id="A0A0F6TEH8"/>
<feature type="domain" description="DUF5979" evidence="9">
    <location>
        <begin position="383"/>
        <end position="474"/>
    </location>
</feature>
<dbReference type="HOGENOM" id="CLU_334861_0_0_11"/>
<proteinExistence type="predicted"/>
<evidence type="ECO:0000313" key="11">
    <source>
        <dbReference type="Proteomes" id="UP000033457"/>
    </source>
</evidence>
<dbReference type="RefSeq" id="WP_052735946.1">
    <property type="nucleotide sequence ID" value="NZ_CP011312.1"/>
</dbReference>
<dbReference type="InterPro" id="IPR008966">
    <property type="entry name" value="Adhesion_dom_sf"/>
</dbReference>
<feature type="transmembrane region" description="Helical" evidence="7">
    <location>
        <begin position="21"/>
        <end position="38"/>
    </location>
</feature>
<evidence type="ECO:0000259" key="8">
    <source>
        <dbReference type="Pfam" id="PF17961"/>
    </source>
</evidence>
<feature type="domain" description="SDR-like Ig" evidence="8">
    <location>
        <begin position="71"/>
        <end position="158"/>
    </location>
</feature>
<dbReference type="Proteomes" id="UP000033457">
    <property type="component" value="Chromosome"/>
</dbReference>
<evidence type="ECO:0000259" key="9">
    <source>
        <dbReference type="Pfam" id="PF19407"/>
    </source>
</evidence>
<protein>
    <submittedName>
        <fullName evidence="10">Uncharacterized protein</fullName>
    </submittedName>
</protein>
<dbReference type="GO" id="GO:0007155">
    <property type="term" value="P:cell adhesion"/>
    <property type="evidence" value="ECO:0007669"/>
    <property type="project" value="InterPro"/>
</dbReference>
<dbReference type="OrthoDB" id="3257943at2"/>
<keyword evidence="7" id="KW-0472">Membrane</keyword>
<keyword evidence="2" id="KW-0134">Cell wall</keyword>
<evidence type="ECO:0000256" key="6">
    <source>
        <dbReference type="SAM" id="MobiDB-lite"/>
    </source>
</evidence>
<keyword evidence="3" id="KW-0964">Secreted</keyword>
<evidence type="ECO:0000256" key="2">
    <source>
        <dbReference type="ARBA" id="ARBA00022512"/>
    </source>
</evidence>
<dbReference type="InterPro" id="IPR041171">
    <property type="entry name" value="SDR_Ig"/>
</dbReference>
<evidence type="ECO:0000256" key="3">
    <source>
        <dbReference type="ARBA" id="ARBA00022525"/>
    </source>
</evidence>
<comment type="subcellular location">
    <subcellularLocation>
        <location evidence="1">Secreted</location>
        <location evidence="1">Cell wall</location>
        <topology evidence="1">Peptidoglycan-anchor</topology>
    </subcellularLocation>
</comment>
<dbReference type="KEGG" id="cku:UL82_09565"/>